<sequence>MTRRALHYVLKIGNRVKNVQFFRDLLGMKVLRHEEFHEMCQAQCNGPYDGKWSKTMIGYGPENEHFVLELTYNYGIGNYKLGNDLLSIRIESKSAYENVSRQNDVLFMHKNPECIVLSSPDGYLFEVANPDHDQSLISKVSLSTANIPRSKQFWHGLLGMNVNEENDNSFIASFGEKDARLEMVGIVGNQPIRHEKAYGRIAFACPESELPEIQQRMLTDGQTILTKLVSLDTPGKATVQVVIVADPDGHEICFVGEKGFAQLSQVDPKAEDSLEKEMGADKSDEWYAKSGTGKEKCE</sequence>
<evidence type="ECO:0000256" key="1">
    <source>
        <dbReference type="ARBA" id="ARBA00010363"/>
    </source>
</evidence>
<dbReference type="PANTHER" id="PTHR46466">
    <property type="entry name" value="GLYOXALASE DOMAIN-CONTAINING PROTEIN 4"/>
    <property type="match status" value="1"/>
</dbReference>
<feature type="region of interest" description="Disordered" evidence="3">
    <location>
        <begin position="269"/>
        <end position="298"/>
    </location>
</feature>
<dbReference type="InterPro" id="IPR029068">
    <property type="entry name" value="Glyas_Bleomycin-R_OHBP_Dase"/>
</dbReference>
<dbReference type="InterPro" id="IPR043194">
    <property type="entry name" value="GLOD4_C"/>
</dbReference>
<evidence type="ECO:0000256" key="3">
    <source>
        <dbReference type="SAM" id="MobiDB-lite"/>
    </source>
</evidence>
<feature type="domain" description="VOC" evidence="4">
    <location>
        <begin position="4"/>
        <end position="130"/>
    </location>
</feature>
<name>A0A1Y3ANA5_EURMA</name>
<keyword evidence="2" id="KW-0677">Repeat</keyword>
<feature type="domain" description="VOC" evidence="4">
    <location>
        <begin position="136"/>
        <end position="257"/>
    </location>
</feature>
<dbReference type="EMBL" id="MUJZ01068086">
    <property type="protein sequence ID" value="OTF69929.1"/>
    <property type="molecule type" value="Genomic_DNA"/>
</dbReference>
<dbReference type="Gene3D" id="3.10.180.10">
    <property type="entry name" value="2,3-Dihydroxybiphenyl 1,2-Dioxygenase, domain 1"/>
    <property type="match status" value="2"/>
</dbReference>
<evidence type="ECO:0000313" key="6">
    <source>
        <dbReference type="Proteomes" id="UP000194236"/>
    </source>
</evidence>
<dbReference type="InterPro" id="IPR037523">
    <property type="entry name" value="VOC_core"/>
</dbReference>
<reference evidence="5 6" key="1">
    <citation type="submission" date="2017-03" db="EMBL/GenBank/DDBJ databases">
        <title>Genome Survey of Euroglyphus maynei.</title>
        <authorList>
            <person name="Arlian L.G."/>
            <person name="Morgan M.S."/>
            <person name="Rider S.D."/>
        </authorList>
    </citation>
    <scope>NUCLEOTIDE SEQUENCE [LARGE SCALE GENOMIC DNA]</scope>
    <source>
        <strain evidence="5">Arlian Lab</strain>
        <tissue evidence="5">Whole body</tissue>
    </source>
</reference>
<dbReference type="Proteomes" id="UP000194236">
    <property type="component" value="Unassembled WGS sequence"/>
</dbReference>
<dbReference type="OrthoDB" id="1545884at2759"/>
<organism evidence="5 6">
    <name type="scientific">Euroglyphus maynei</name>
    <name type="common">Mayne's house dust mite</name>
    <dbReference type="NCBI Taxonomy" id="6958"/>
    <lineage>
        <taxon>Eukaryota</taxon>
        <taxon>Metazoa</taxon>
        <taxon>Ecdysozoa</taxon>
        <taxon>Arthropoda</taxon>
        <taxon>Chelicerata</taxon>
        <taxon>Arachnida</taxon>
        <taxon>Acari</taxon>
        <taxon>Acariformes</taxon>
        <taxon>Sarcoptiformes</taxon>
        <taxon>Astigmata</taxon>
        <taxon>Psoroptidia</taxon>
        <taxon>Analgoidea</taxon>
        <taxon>Pyroglyphidae</taxon>
        <taxon>Pyroglyphinae</taxon>
        <taxon>Euroglyphus</taxon>
    </lineage>
</organism>
<gene>
    <name evidence="5" type="ORF">BLA29_005680</name>
</gene>
<dbReference type="PROSITE" id="PS51819">
    <property type="entry name" value="VOC"/>
    <property type="match status" value="2"/>
</dbReference>
<comment type="similarity">
    <text evidence="1">Belongs to the glyoxalase I family.</text>
</comment>
<protein>
    <submittedName>
        <fullName evidence="5">Glyoxalase domain-containing protein 4-like protein</fullName>
    </submittedName>
</protein>
<keyword evidence="6" id="KW-1185">Reference proteome</keyword>
<dbReference type="AlphaFoldDB" id="A0A1Y3ANA5"/>
<dbReference type="SUPFAM" id="SSF54593">
    <property type="entry name" value="Glyoxalase/Bleomycin resistance protein/Dihydroxybiphenyl dioxygenase"/>
    <property type="match status" value="2"/>
</dbReference>
<evidence type="ECO:0000313" key="5">
    <source>
        <dbReference type="EMBL" id="OTF69929.1"/>
    </source>
</evidence>
<dbReference type="CDD" id="cd16357">
    <property type="entry name" value="GLOD4_C"/>
    <property type="match status" value="1"/>
</dbReference>
<proteinExistence type="inferred from homology"/>
<dbReference type="Pfam" id="PF21701">
    <property type="entry name" value="GLOD4_C"/>
    <property type="match status" value="1"/>
</dbReference>
<accession>A0A1Y3ANA5</accession>
<comment type="caution">
    <text evidence="5">The sequence shown here is derived from an EMBL/GenBank/DDBJ whole genome shotgun (WGS) entry which is preliminary data.</text>
</comment>
<dbReference type="PANTHER" id="PTHR46466:SF1">
    <property type="entry name" value="GLYOXALASE DOMAIN-CONTAINING PROTEIN 4"/>
    <property type="match status" value="1"/>
</dbReference>
<dbReference type="InterPro" id="IPR043193">
    <property type="entry name" value="GLOD4"/>
</dbReference>
<evidence type="ECO:0000256" key="2">
    <source>
        <dbReference type="ARBA" id="ARBA00022737"/>
    </source>
</evidence>
<evidence type="ECO:0000259" key="4">
    <source>
        <dbReference type="PROSITE" id="PS51819"/>
    </source>
</evidence>